<dbReference type="RefSeq" id="WP_344782578.1">
    <property type="nucleotide sequence ID" value="NZ_BAABAF010000006.1"/>
</dbReference>
<dbReference type="EMBL" id="BAABAF010000006">
    <property type="protein sequence ID" value="GAA3765465.1"/>
    <property type="molecule type" value="Genomic_DNA"/>
</dbReference>
<evidence type="ECO:0000256" key="6">
    <source>
        <dbReference type="ARBA" id="ARBA00022989"/>
    </source>
</evidence>
<evidence type="ECO:0000256" key="1">
    <source>
        <dbReference type="ARBA" id="ARBA00004651"/>
    </source>
</evidence>
<dbReference type="SUPFAM" id="SSF103473">
    <property type="entry name" value="MFS general substrate transporter"/>
    <property type="match status" value="1"/>
</dbReference>
<keyword evidence="5 8" id="KW-0812">Transmembrane</keyword>
<evidence type="ECO:0000313" key="10">
    <source>
        <dbReference type="EMBL" id="GAA3765465.1"/>
    </source>
</evidence>
<protein>
    <submittedName>
        <fullName evidence="10">Multidrug effflux MFS transporter</fullName>
    </submittedName>
</protein>
<dbReference type="InterPro" id="IPR011701">
    <property type="entry name" value="MFS"/>
</dbReference>
<dbReference type="Proteomes" id="UP001500540">
    <property type="component" value="Unassembled WGS sequence"/>
</dbReference>
<evidence type="ECO:0000256" key="8">
    <source>
        <dbReference type="SAM" id="Phobius"/>
    </source>
</evidence>
<keyword evidence="6 8" id="KW-1133">Transmembrane helix</keyword>
<feature type="transmembrane region" description="Helical" evidence="8">
    <location>
        <begin position="177"/>
        <end position="196"/>
    </location>
</feature>
<dbReference type="InterPro" id="IPR020846">
    <property type="entry name" value="MFS_dom"/>
</dbReference>
<evidence type="ECO:0000313" key="11">
    <source>
        <dbReference type="Proteomes" id="UP001500540"/>
    </source>
</evidence>
<feature type="transmembrane region" description="Helical" evidence="8">
    <location>
        <begin position="86"/>
        <end position="103"/>
    </location>
</feature>
<dbReference type="PANTHER" id="PTHR23502">
    <property type="entry name" value="MAJOR FACILITATOR SUPERFAMILY"/>
    <property type="match status" value="1"/>
</dbReference>
<comment type="subcellular location">
    <subcellularLocation>
        <location evidence="1">Cell membrane</location>
        <topology evidence="1">Multi-pass membrane protein</topology>
    </subcellularLocation>
</comment>
<feature type="transmembrane region" description="Helical" evidence="8">
    <location>
        <begin position="109"/>
        <end position="128"/>
    </location>
</feature>
<feature type="transmembrane region" description="Helical" evidence="8">
    <location>
        <begin position="223"/>
        <end position="248"/>
    </location>
</feature>
<dbReference type="InterPro" id="IPR036259">
    <property type="entry name" value="MFS_trans_sf"/>
</dbReference>
<evidence type="ECO:0000256" key="3">
    <source>
        <dbReference type="ARBA" id="ARBA00022448"/>
    </source>
</evidence>
<proteinExistence type="inferred from homology"/>
<dbReference type="Pfam" id="PF07690">
    <property type="entry name" value="MFS_1"/>
    <property type="match status" value="1"/>
</dbReference>
<keyword evidence="4" id="KW-1003">Cell membrane</keyword>
<gene>
    <name evidence="10" type="ORF">GCM10022240_17120</name>
</gene>
<dbReference type="NCBIfam" id="TIGR00710">
    <property type="entry name" value="efflux_Bcr_CflA"/>
    <property type="match status" value="1"/>
</dbReference>
<accession>A0ABP7GK79</accession>
<keyword evidence="11" id="KW-1185">Reference proteome</keyword>
<comment type="caution">
    <text evidence="10">The sequence shown here is derived from an EMBL/GenBank/DDBJ whole genome shotgun (WGS) entry which is preliminary data.</text>
</comment>
<organism evidence="10 11">
    <name type="scientific">Microbacterium kribbense</name>
    <dbReference type="NCBI Taxonomy" id="433645"/>
    <lineage>
        <taxon>Bacteria</taxon>
        <taxon>Bacillati</taxon>
        <taxon>Actinomycetota</taxon>
        <taxon>Actinomycetes</taxon>
        <taxon>Micrococcales</taxon>
        <taxon>Microbacteriaceae</taxon>
        <taxon>Microbacterium</taxon>
    </lineage>
</organism>
<dbReference type="PROSITE" id="PS50850">
    <property type="entry name" value="MFS"/>
    <property type="match status" value="1"/>
</dbReference>
<feature type="transmembrane region" description="Helical" evidence="8">
    <location>
        <begin position="21"/>
        <end position="42"/>
    </location>
</feature>
<feature type="transmembrane region" description="Helical" evidence="8">
    <location>
        <begin position="149"/>
        <end position="171"/>
    </location>
</feature>
<feature type="transmembrane region" description="Helical" evidence="8">
    <location>
        <begin position="289"/>
        <end position="311"/>
    </location>
</feature>
<keyword evidence="3" id="KW-0813">Transport</keyword>
<evidence type="ECO:0000259" key="9">
    <source>
        <dbReference type="PROSITE" id="PS50850"/>
    </source>
</evidence>
<evidence type="ECO:0000256" key="2">
    <source>
        <dbReference type="ARBA" id="ARBA00006236"/>
    </source>
</evidence>
<feature type="transmembrane region" description="Helical" evidence="8">
    <location>
        <begin position="317"/>
        <end position="336"/>
    </location>
</feature>
<evidence type="ECO:0000256" key="5">
    <source>
        <dbReference type="ARBA" id="ARBA00022692"/>
    </source>
</evidence>
<reference evidence="11" key="1">
    <citation type="journal article" date="2019" name="Int. J. Syst. Evol. Microbiol.">
        <title>The Global Catalogue of Microorganisms (GCM) 10K type strain sequencing project: providing services to taxonomists for standard genome sequencing and annotation.</title>
        <authorList>
            <consortium name="The Broad Institute Genomics Platform"/>
            <consortium name="The Broad Institute Genome Sequencing Center for Infectious Disease"/>
            <person name="Wu L."/>
            <person name="Ma J."/>
        </authorList>
    </citation>
    <scope>NUCLEOTIDE SEQUENCE [LARGE SCALE GENOMIC DNA]</scope>
    <source>
        <strain evidence="11">JCM 16950</strain>
    </source>
</reference>
<keyword evidence="7 8" id="KW-0472">Membrane</keyword>
<sequence length="404" mass="40648">MPTAAALDRATGTRMRTVRTLVILALLTAAAPLSIDIYTPSLPLIQDELGGGTALAQASITTCLLGIAVGQLLWGPLSDRFGRRPITLIGAIGWTAASLASALAPTAGVLIAVRVATGLFGAAGIVVARSVLRDVSAKPRVTASRIGMMSVVTGIAPIVAPAGGAAIAHAWGWRADFVTLAVLGAVATVAFALFVPETLAAHERVRAGSGVLRGMARGLRDRGLVGATLAIGVFSFAFYAYIASASFIVEREFAHPPAAFALVFGTNAVAMLSATLVFRVVVRRRPASWATGVGLAVCTVSGLVLAVAAAVDAGQGVPWAASTLFAAGAGFVLPGAHSWGQATLVASGVASALTGSAQFFGGVLGSPVTGAFGVSALNLGIVIAAACALGCVVWAFGRRVQKRA</sequence>
<dbReference type="Gene3D" id="1.20.1720.10">
    <property type="entry name" value="Multidrug resistance protein D"/>
    <property type="match status" value="1"/>
</dbReference>
<feature type="transmembrane region" description="Helical" evidence="8">
    <location>
        <begin position="260"/>
        <end position="282"/>
    </location>
</feature>
<evidence type="ECO:0000256" key="7">
    <source>
        <dbReference type="ARBA" id="ARBA00023136"/>
    </source>
</evidence>
<feature type="domain" description="Major facilitator superfamily (MFS) profile" evidence="9">
    <location>
        <begin position="20"/>
        <end position="402"/>
    </location>
</feature>
<dbReference type="InterPro" id="IPR004812">
    <property type="entry name" value="Efflux_drug-R_Bcr/CmlA"/>
</dbReference>
<comment type="similarity">
    <text evidence="2">Belongs to the major facilitator superfamily. Bcr/CmlA family.</text>
</comment>
<feature type="transmembrane region" description="Helical" evidence="8">
    <location>
        <begin position="54"/>
        <end position="74"/>
    </location>
</feature>
<dbReference type="PANTHER" id="PTHR23502:SF132">
    <property type="entry name" value="POLYAMINE TRANSPORTER 2-RELATED"/>
    <property type="match status" value="1"/>
</dbReference>
<evidence type="ECO:0000256" key="4">
    <source>
        <dbReference type="ARBA" id="ARBA00022475"/>
    </source>
</evidence>
<feature type="transmembrane region" description="Helical" evidence="8">
    <location>
        <begin position="343"/>
        <end position="364"/>
    </location>
</feature>
<name>A0ABP7GK79_9MICO</name>
<feature type="transmembrane region" description="Helical" evidence="8">
    <location>
        <begin position="376"/>
        <end position="397"/>
    </location>
</feature>